<dbReference type="InterPro" id="IPR029045">
    <property type="entry name" value="ClpP/crotonase-like_dom_sf"/>
</dbReference>
<evidence type="ECO:0000256" key="3">
    <source>
        <dbReference type="ARBA" id="ARBA00022832"/>
    </source>
</evidence>
<dbReference type="PANTHER" id="PTHR11941:SF169">
    <property type="entry name" value="(7AS)-7A-METHYL-1,5-DIOXO-2,3,5,6,7,7A-HEXAHYDRO-1H-INDENE-CARBOXYL-COA HYDROLASE"/>
    <property type="match status" value="1"/>
</dbReference>
<dbReference type="SUPFAM" id="SSF52096">
    <property type="entry name" value="ClpP/crotonase"/>
    <property type="match status" value="1"/>
</dbReference>
<evidence type="ECO:0000313" key="10">
    <source>
        <dbReference type="Proteomes" id="UP001595767"/>
    </source>
</evidence>
<dbReference type="CDD" id="cd06558">
    <property type="entry name" value="crotonase-like"/>
    <property type="match status" value="1"/>
</dbReference>
<sequence length="254" mass="26775">MTATADILECTRVDDILVLTMRRERRRNAIDAELTAALDAALNELDDNPDLRAGVLTGAGAVFSAGTDLERGSGAPTTRGGEYGLVRRHRVKPLIAAVDGPALGGGFELVLACDLVVASTAASFSLPEVRRGVVAACGALFRTARALPRNIATELLLTGEPLAAERAHALGLVNVLTEPGKAVEAALELAGRLRVSGPVSIRETLRALDSYHAASDETGWTVTQKAIETVLASEDCREGILAFADKRAPRWTGR</sequence>
<protein>
    <submittedName>
        <fullName evidence="9">Enoyl-CoA hydratase-related protein</fullName>
    </submittedName>
</protein>
<proteinExistence type="inferred from homology"/>
<evidence type="ECO:0000256" key="5">
    <source>
        <dbReference type="ARBA" id="ARBA00023239"/>
    </source>
</evidence>
<dbReference type="Proteomes" id="UP001595767">
    <property type="component" value="Unassembled WGS sequence"/>
</dbReference>
<evidence type="ECO:0000256" key="2">
    <source>
        <dbReference type="ARBA" id="ARBA00005254"/>
    </source>
</evidence>
<name>A0ABV8LC68_9NOCA</name>
<keyword evidence="4" id="KW-0443">Lipid metabolism</keyword>
<dbReference type="Pfam" id="PF00378">
    <property type="entry name" value="ECH_1"/>
    <property type="match status" value="1"/>
</dbReference>
<dbReference type="PROSITE" id="PS00166">
    <property type="entry name" value="ENOYL_COA_HYDRATASE"/>
    <property type="match status" value="1"/>
</dbReference>
<dbReference type="EMBL" id="JBHSBA010000015">
    <property type="protein sequence ID" value="MFC4128490.1"/>
    <property type="molecule type" value="Genomic_DNA"/>
</dbReference>
<gene>
    <name evidence="9" type="ORF">ACFOW8_26530</name>
</gene>
<comment type="function">
    <text evidence="1">Could possibly oxidize fatty acids using specific components.</text>
</comment>
<dbReference type="InterPro" id="IPR014748">
    <property type="entry name" value="Enoyl-CoA_hydra_C"/>
</dbReference>
<dbReference type="InterPro" id="IPR001753">
    <property type="entry name" value="Enoyl-CoA_hydra/iso"/>
</dbReference>
<dbReference type="Gene3D" id="3.90.226.10">
    <property type="entry name" value="2-enoyl-CoA Hydratase, Chain A, domain 1"/>
    <property type="match status" value="1"/>
</dbReference>
<keyword evidence="5" id="KW-0456">Lyase</keyword>
<accession>A0ABV8LC68</accession>
<dbReference type="InterPro" id="IPR018376">
    <property type="entry name" value="Enoyl-CoA_hyd/isom_CS"/>
</dbReference>
<evidence type="ECO:0000313" key="9">
    <source>
        <dbReference type="EMBL" id="MFC4128490.1"/>
    </source>
</evidence>
<comment type="similarity">
    <text evidence="2 8">Belongs to the enoyl-CoA hydratase/isomerase family.</text>
</comment>
<comment type="catalytic activity">
    <reaction evidence="6">
        <text>a (3S)-3-hydroxyacyl-CoA = a (2E)-enoyl-CoA + H2O</text>
        <dbReference type="Rhea" id="RHEA:16105"/>
        <dbReference type="ChEBI" id="CHEBI:15377"/>
        <dbReference type="ChEBI" id="CHEBI:57318"/>
        <dbReference type="ChEBI" id="CHEBI:58856"/>
        <dbReference type="EC" id="4.2.1.17"/>
    </reaction>
</comment>
<evidence type="ECO:0000256" key="8">
    <source>
        <dbReference type="RuleBase" id="RU003707"/>
    </source>
</evidence>
<keyword evidence="10" id="KW-1185">Reference proteome</keyword>
<evidence type="ECO:0000256" key="4">
    <source>
        <dbReference type="ARBA" id="ARBA00023098"/>
    </source>
</evidence>
<comment type="catalytic activity">
    <reaction evidence="7">
        <text>a 4-saturated-(3S)-3-hydroxyacyl-CoA = a (3E)-enoyl-CoA + H2O</text>
        <dbReference type="Rhea" id="RHEA:20724"/>
        <dbReference type="ChEBI" id="CHEBI:15377"/>
        <dbReference type="ChEBI" id="CHEBI:58521"/>
        <dbReference type="ChEBI" id="CHEBI:137480"/>
        <dbReference type="EC" id="4.2.1.17"/>
    </reaction>
</comment>
<dbReference type="PANTHER" id="PTHR11941">
    <property type="entry name" value="ENOYL-COA HYDRATASE-RELATED"/>
    <property type="match status" value="1"/>
</dbReference>
<keyword evidence="3" id="KW-0276">Fatty acid metabolism</keyword>
<dbReference type="Gene3D" id="1.10.12.10">
    <property type="entry name" value="Lyase 2-enoyl-coa Hydratase, Chain A, domain 2"/>
    <property type="match status" value="1"/>
</dbReference>
<organism evidence="9 10">
    <name type="scientific">Nocardia rhizosphaerae</name>
    <dbReference type="NCBI Taxonomy" id="1691571"/>
    <lineage>
        <taxon>Bacteria</taxon>
        <taxon>Bacillati</taxon>
        <taxon>Actinomycetota</taxon>
        <taxon>Actinomycetes</taxon>
        <taxon>Mycobacteriales</taxon>
        <taxon>Nocardiaceae</taxon>
        <taxon>Nocardia</taxon>
    </lineage>
</organism>
<evidence type="ECO:0000256" key="7">
    <source>
        <dbReference type="ARBA" id="ARBA00023717"/>
    </source>
</evidence>
<reference evidence="10" key="1">
    <citation type="journal article" date="2019" name="Int. J. Syst. Evol. Microbiol.">
        <title>The Global Catalogue of Microorganisms (GCM) 10K type strain sequencing project: providing services to taxonomists for standard genome sequencing and annotation.</title>
        <authorList>
            <consortium name="The Broad Institute Genomics Platform"/>
            <consortium name="The Broad Institute Genome Sequencing Center for Infectious Disease"/>
            <person name="Wu L."/>
            <person name="Ma J."/>
        </authorList>
    </citation>
    <scope>NUCLEOTIDE SEQUENCE [LARGE SCALE GENOMIC DNA]</scope>
    <source>
        <strain evidence="10">CGMCC 4.7204</strain>
    </source>
</reference>
<evidence type="ECO:0000256" key="1">
    <source>
        <dbReference type="ARBA" id="ARBA00002994"/>
    </source>
</evidence>
<evidence type="ECO:0000256" key="6">
    <source>
        <dbReference type="ARBA" id="ARBA00023709"/>
    </source>
</evidence>
<dbReference type="RefSeq" id="WP_378554681.1">
    <property type="nucleotide sequence ID" value="NZ_JBHSBA010000015.1"/>
</dbReference>
<comment type="caution">
    <text evidence="9">The sequence shown here is derived from an EMBL/GenBank/DDBJ whole genome shotgun (WGS) entry which is preliminary data.</text>
</comment>